<evidence type="ECO:0000313" key="13">
    <source>
        <dbReference type="EMBL" id="UTW11112.1"/>
    </source>
</evidence>
<evidence type="ECO:0000256" key="11">
    <source>
        <dbReference type="SAM" id="Phobius"/>
    </source>
</evidence>
<dbReference type="RefSeq" id="WP_255853146.1">
    <property type="nucleotide sequence ID" value="NZ_CP073347.1"/>
</dbReference>
<proteinExistence type="inferred from homology"/>
<evidence type="ECO:0000259" key="12">
    <source>
        <dbReference type="Pfam" id="PF12019"/>
    </source>
</evidence>
<evidence type="ECO:0000313" key="14">
    <source>
        <dbReference type="Proteomes" id="UP001058461"/>
    </source>
</evidence>
<accession>A0ABY5HFI9</accession>
<keyword evidence="4" id="KW-0488">Methylation</keyword>
<feature type="domain" description="General secretion pathway GspH" evidence="12">
    <location>
        <begin position="55"/>
        <end position="165"/>
    </location>
</feature>
<evidence type="ECO:0000256" key="8">
    <source>
        <dbReference type="ARBA" id="ARBA00023136"/>
    </source>
</evidence>
<protein>
    <recommendedName>
        <fullName evidence="2">Type II secretion system protein H</fullName>
    </recommendedName>
    <alternativeName>
        <fullName evidence="10">General secretion pathway protein H</fullName>
    </alternativeName>
</protein>
<feature type="transmembrane region" description="Helical" evidence="11">
    <location>
        <begin position="20"/>
        <end position="40"/>
    </location>
</feature>
<evidence type="ECO:0000256" key="3">
    <source>
        <dbReference type="ARBA" id="ARBA00022475"/>
    </source>
</evidence>
<dbReference type="SUPFAM" id="SSF54523">
    <property type="entry name" value="Pili subunits"/>
    <property type="match status" value="1"/>
</dbReference>
<keyword evidence="3" id="KW-1003">Cell membrane</keyword>
<keyword evidence="14" id="KW-1185">Reference proteome</keyword>
<dbReference type="PROSITE" id="PS00409">
    <property type="entry name" value="PROKAR_NTER_METHYL"/>
    <property type="match status" value="1"/>
</dbReference>
<dbReference type="EMBL" id="CP073347">
    <property type="protein sequence ID" value="UTW11112.1"/>
    <property type="molecule type" value="Genomic_DNA"/>
</dbReference>
<evidence type="ECO:0000256" key="2">
    <source>
        <dbReference type="ARBA" id="ARBA00021549"/>
    </source>
</evidence>
<evidence type="ECO:0000256" key="5">
    <source>
        <dbReference type="ARBA" id="ARBA00022519"/>
    </source>
</evidence>
<sequence length="186" mass="19863">MARENLGMRAVLLSRRRAGFTLIELLVVLAVLAVFVALGIPSFNSVFDRHRVTGAAQALYADLQYARAESIKRNIDVAVNFNTGAWCYGLTDTAPFSDCDCSTASAANCTVNGQQYIVTDERFPGVSMASSLSGGSVSFDPTRGTLSPSGNISFTGDAAEQVRVTTYFIGRVRLCSPTGYAGYKSC</sequence>
<evidence type="ECO:0000256" key="1">
    <source>
        <dbReference type="ARBA" id="ARBA00004377"/>
    </source>
</evidence>
<dbReference type="InterPro" id="IPR022346">
    <property type="entry name" value="T2SS_GspH"/>
</dbReference>
<dbReference type="InterPro" id="IPR045584">
    <property type="entry name" value="Pilin-like"/>
</dbReference>
<keyword evidence="8 11" id="KW-0472">Membrane</keyword>
<reference evidence="13" key="1">
    <citation type="submission" date="2021-04" db="EMBL/GenBank/DDBJ databases">
        <title>Oceanospirillales bacteria with DddD are important DMSP degraders in coastal seawater.</title>
        <authorList>
            <person name="Liu J."/>
        </authorList>
    </citation>
    <scope>NUCLEOTIDE SEQUENCE</scope>
    <source>
        <strain evidence="13">D13-1</strain>
    </source>
</reference>
<dbReference type="Pfam" id="PF07963">
    <property type="entry name" value="N_methyl"/>
    <property type="match status" value="1"/>
</dbReference>
<name>A0ABY5HFI9_9GAMM</name>
<keyword evidence="7 11" id="KW-1133">Transmembrane helix</keyword>
<organism evidence="13 14">
    <name type="scientific">Marinobacterium rhizophilum</name>
    <dbReference type="NCBI Taxonomy" id="420402"/>
    <lineage>
        <taxon>Bacteria</taxon>
        <taxon>Pseudomonadati</taxon>
        <taxon>Pseudomonadota</taxon>
        <taxon>Gammaproteobacteria</taxon>
        <taxon>Oceanospirillales</taxon>
        <taxon>Oceanospirillaceae</taxon>
        <taxon>Marinobacterium</taxon>
    </lineage>
</organism>
<evidence type="ECO:0000256" key="9">
    <source>
        <dbReference type="ARBA" id="ARBA00025772"/>
    </source>
</evidence>
<dbReference type="Gene3D" id="3.55.40.10">
    <property type="entry name" value="minor pseudopilin epsh domain"/>
    <property type="match status" value="1"/>
</dbReference>
<evidence type="ECO:0000256" key="10">
    <source>
        <dbReference type="ARBA" id="ARBA00030775"/>
    </source>
</evidence>
<dbReference type="NCBIfam" id="TIGR02532">
    <property type="entry name" value="IV_pilin_GFxxxE"/>
    <property type="match status" value="1"/>
</dbReference>
<keyword evidence="6 11" id="KW-0812">Transmembrane</keyword>
<dbReference type="Proteomes" id="UP001058461">
    <property type="component" value="Chromosome"/>
</dbReference>
<comment type="similarity">
    <text evidence="9">Belongs to the GSP H family.</text>
</comment>
<evidence type="ECO:0000256" key="7">
    <source>
        <dbReference type="ARBA" id="ARBA00022989"/>
    </source>
</evidence>
<gene>
    <name evidence="13" type="ORF">KDW95_17810</name>
</gene>
<dbReference type="Pfam" id="PF12019">
    <property type="entry name" value="GspH"/>
    <property type="match status" value="1"/>
</dbReference>
<dbReference type="InterPro" id="IPR012902">
    <property type="entry name" value="N_methyl_site"/>
</dbReference>
<evidence type="ECO:0000256" key="6">
    <source>
        <dbReference type="ARBA" id="ARBA00022692"/>
    </source>
</evidence>
<keyword evidence="5" id="KW-0997">Cell inner membrane</keyword>
<comment type="subcellular location">
    <subcellularLocation>
        <location evidence="1">Cell inner membrane</location>
        <topology evidence="1">Single-pass membrane protein</topology>
    </subcellularLocation>
</comment>
<evidence type="ECO:0000256" key="4">
    <source>
        <dbReference type="ARBA" id="ARBA00022481"/>
    </source>
</evidence>